<proteinExistence type="predicted"/>
<evidence type="ECO:0000259" key="1">
    <source>
        <dbReference type="PROSITE" id="PS50095"/>
    </source>
</evidence>
<keyword evidence="3" id="KW-1185">Reference proteome</keyword>
<dbReference type="InterPro" id="IPR001024">
    <property type="entry name" value="PLAT/LH2_dom"/>
</dbReference>
<dbReference type="EMBL" id="AEYE02000057">
    <property type="protein sequence ID" value="EPE93586.1"/>
    <property type="molecule type" value="Genomic_DNA"/>
</dbReference>
<dbReference type="AlphaFoldDB" id="S3HJ34"/>
<organism evidence="2 3">
    <name type="scientific">Rhizobium grahamii CCGE 502</name>
    <dbReference type="NCBI Taxonomy" id="990285"/>
    <lineage>
        <taxon>Bacteria</taxon>
        <taxon>Pseudomonadati</taxon>
        <taxon>Pseudomonadota</taxon>
        <taxon>Alphaproteobacteria</taxon>
        <taxon>Hyphomicrobiales</taxon>
        <taxon>Rhizobiaceae</taxon>
        <taxon>Rhizobium/Agrobacterium group</taxon>
        <taxon>Rhizobium</taxon>
    </lineage>
</organism>
<dbReference type="Gene3D" id="2.60.40.10">
    <property type="entry name" value="Immunoglobulins"/>
    <property type="match status" value="1"/>
</dbReference>
<dbReference type="InterPro" id="IPR010221">
    <property type="entry name" value="VCBS_dom"/>
</dbReference>
<dbReference type="RefSeq" id="WP_016558841.1">
    <property type="nucleotide sequence ID" value="NZ_AEYE02000057.1"/>
</dbReference>
<dbReference type="eggNOG" id="COG2373">
    <property type="taxonomic scope" value="Bacteria"/>
</dbReference>
<gene>
    <name evidence="2" type="ORF">RGCCGE502_34956</name>
</gene>
<dbReference type="HOGENOM" id="CLU_1232213_0_0_5"/>
<evidence type="ECO:0000313" key="3">
    <source>
        <dbReference type="Proteomes" id="UP000014411"/>
    </source>
</evidence>
<accession>S3HJ34</accession>
<feature type="domain" description="PLAT" evidence="1">
    <location>
        <begin position="198"/>
        <end position="225"/>
    </location>
</feature>
<dbReference type="PROSITE" id="PS50095">
    <property type="entry name" value="PLAT"/>
    <property type="match status" value="1"/>
</dbReference>
<comment type="caution">
    <text evidence="2">The sequence shown here is derived from an EMBL/GenBank/DDBJ whole genome shotgun (WGS) entry which is preliminary data.</text>
</comment>
<feature type="non-terminal residue" evidence="2">
    <location>
        <position position="225"/>
    </location>
</feature>
<reference evidence="2 3" key="1">
    <citation type="journal article" date="2012" name="J. Bacteriol.">
        <title>Genome sequence of Rhizobium grahamii CCGE502, a broad-host-range symbiont with low nodulation competitiveness in Phaseolus vulgaris.</title>
        <authorList>
            <person name="Althabegoiti M.J."/>
            <person name="Lozano L."/>
            <person name="Torres-Tejerizo G."/>
            <person name="Ormeno-Orrillo E."/>
            <person name="Rogel M.A."/>
            <person name="Gonzalez V."/>
            <person name="Martinez-Romero E."/>
        </authorList>
    </citation>
    <scope>NUCLEOTIDE SEQUENCE [LARGE SCALE GENOMIC DNA]</scope>
    <source>
        <strain evidence="2 3">CCGE 502</strain>
    </source>
</reference>
<sequence length="225" mass="23293">VKEDTAPSTVYGNLMQGAVDVDHLALLSVSKVNNQTNGSAGVDGTYGKLTWSAQLGLYSYKLDSSKAAVQAIADGETKTETFTFTVRDQYGAESTQTLTINVHGTNDKPTYVSAGSIVSGGVVEDGTQQATGTINFNDVDLIDTHTTTVAAPSGSLLGTFALAPVTESPTTAGGSVGWTYTINNAAAQFLGQGETRQETYQVTITDGHGGTITQPVTVTITGTND</sequence>
<feature type="non-terminal residue" evidence="2">
    <location>
        <position position="1"/>
    </location>
</feature>
<dbReference type="Proteomes" id="UP000014411">
    <property type="component" value="Unassembled WGS sequence"/>
</dbReference>
<dbReference type="NCBIfam" id="TIGR01965">
    <property type="entry name" value="VCBS_repeat"/>
    <property type="match status" value="2"/>
</dbReference>
<dbReference type="InterPro" id="IPR013783">
    <property type="entry name" value="Ig-like_fold"/>
</dbReference>
<name>S3HJ34_9HYPH</name>
<dbReference type="STRING" id="990285.RGCCGE502_34956"/>
<dbReference type="Pfam" id="PF17963">
    <property type="entry name" value="Big_9"/>
    <property type="match status" value="1"/>
</dbReference>
<protein>
    <recommendedName>
        <fullName evidence="1">PLAT domain-containing protein</fullName>
    </recommendedName>
</protein>
<evidence type="ECO:0000313" key="2">
    <source>
        <dbReference type="EMBL" id="EPE93586.1"/>
    </source>
</evidence>